<dbReference type="Proteomes" id="UP000320386">
    <property type="component" value="Chromosome"/>
</dbReference>
<dbReference type="InterPro" id="IPR016162">
    <property type="entry name" value="Ald_DH_N"/>
</dbReference>
<evidence type="ECO:0000256" key="1">
    <source>
        <dbReference type="ARBA" id="ARBA00009986"/>
    </source>
</evidence>
<evidence type="ECO:0000256" key="2">
    <source>
        <dbReference type="ARBA" id="ARBA00023002"/>
    </source>
</evidence>
<dbReference type="SUPFAM" id="SSF53720">
    <property type="entry name" value="ALDH-like"/>
    <property type="match status" value="1"/>
</dbReference>
<gene>
    <name evidence="4" type="primary">feaB</name>
    <name evidence="4" type="ORF">Pan265_06380</name>
</gene>
<feature type="domain" description="Aldehyde dehydrogenase" evidence="3">
    <location>
        <begin position="24"/>
        <end position="424"/>
    </location>
</feature>
<dbReference type="RefSeq" id="WP_236254627.1">
    <property type="nucleotide sequence ID" value="NZ_CP036280.1"/>
</dbReference>
<dbReference type="InterPro" id="IPR016163">
    <property type="entry name" value="Ald_DH_C"/>
</dbReference>
<dbReference type="InterPro" id="IPR015590">
    <property type="entry name" value="Aldehyde_DH_dom"/>
</dbReference>
<sequence length="483" mass="52295">MIATSDTSSSTWASCPPWGPPCTDWSTLPIRRRLAIIRRFRITLAAHHERWVDAVTPDWREDPLETLTAELFPLADAAKYLERNAASILRPRRVTQKGSPVWLNNTSATIHREPCGWILILAPSNYPLMLAGVQTLQALAAGNSVAIKPSPVAPRAMQVFVEALHEAGVPDTALRLLEPDHKQLAAVYPGIAKVLLTGSHETGRAVQRDLAPHLVPSVMELSGVDAMVVLQRANPELVANALAFGMKTNASATCIAPRRIVLVGDHADLLRELRSAIDSLSINRRHPASDRSLAQLVTRARALGGTFHGNTETGPLLIDDLPPDAELFEQDVMAPVACVIRVKNRLEAVEAVNRSPYGLGASVFGPVGDATEVAERLDVGTVTINDVIVPTADPRLPFAARKASGFGVTRGEQGLLELTRTKVITARSSRRLPMHLLPEAAAAAGQAVPALFQLIHGNGWWSRLSAMTRLFRASRSQNEGKRP</sequence>
<dbReference type="Gene3D" id="3.40.605.10">
    <property type="entry name" value="Aldehyde Dehydrogenase, Chain A, domain 1"/>
    <property type="match status" value="1"/>
</dbReference>
<dbReference type="EC" id="1.2.1.39" evidence="4"/>
<accession>A0A518BV16</accession>
<dbReference type="KEGG" id="mcad:Pan265_06380"/>
<protein>
    <submittedName>
        <fullName evidence="4">Phenylacetaldehyde dehydrogenase</fullName>
        <ecNumber evidence="4">1.2.1.39</ecNumber>
    </submittedName>
</protein>
<dbReference type="Pfam" id="PF00171">
    <property type="entry name" value="Aldedh"/>
    <property type="match status" value="1"/>
</dbReference>
<dbReference type="Gene3D" id="3.40.309.10">
    <property type="entry name" value="Aldehyde Dehydrogenase, Chain A, domain 2"/>
    <property type="match status" value="1"/>
</dbReference>
<reference evidence="4 5" key="1">
    <citation type="submission" date="2019-02" db="EMBL/GenBank/DDBJ databases">
        <title>Deep-cultivation of Planctomycetes and their phenomic and genomic characterization uncovers novel biology.</title>
        <authorList>
            <person name="Wiegand S."/>
            <person name="Jogler M."/>
            <person name="Boedeker C."/>
            <person name="Pinto D."/>
            <person name="Vollmers J."/>
            <person name="Rivas-Marin E."/>
            <person name="Kohn T."/>
            <person name="Peeters S.H."/>
            <person name="Heuer A."/>
            <person name="Rast P."/>
            <person name="Oberbeckmann S."/>
            <person name="Bunk B."/>
            <person name="Jeske O."/>
            <person name="Meyerdierks A."/>
            <person name="Storesund J.E."/>
            <person name="Kallscheuer N."/>
            <person name="Luecker S."/>
            <person name="Lage O.M."/>
            <person name="Pohl T."/>
            <person name="Merkel B.J."/>
            <person name="Hornburger P."/>
            <person name="Mueller R.-W."/>
            <person name="Bruemmer F."/>
            <person name="Labrenz M."/>
            <person name="Spormann A.M."/>
            <person name="Op den Camp H."/>
            <person name="Overmann J."/>
            <person name="Amann R."/>
            <person name="Jetten M.S.M."/>
            <person name="Mascher T."/>
            <person name="Medema M.H."/>
            <person name="Devos D.P."/>
            <person name="Kaster A.-K."/>
            <person name="Ovreas L."/>
            <person name="Rohde M."/>
            <person name="Galperin M.Y."/>
            <person name="Jogler C."/>
        </authorList>
    </citation>
    <scope>NUCLEOTIDE SEQUENCE [LARGE SCALE GENOMIC DNA]</scope>
    <source>
        <strain evidence="4 5">Pan265</strain>
    </source>
</reference>
<dbReference type="PANTHER" id="PTHR42804:SF1">
    <property type="entry name" value="ALDEHYDE DEHYDROGENASE-RELATED"/>
    <property type="match status" value="1"/>
</dbReference>
<name>A0A518BV16_9BACT</name>
<proteinExistence type="inferred from homology"/>
<dbReference type="PANTHER" id="PTHR42804">
    <property type="entry name" value="ALDEHYDE DEHYDROGENASE"/>
    <property type="match status" value="1"/>
</dbReference>
<dbReference type="InterPro" id="IPR016161">
    <property type="entry name" value="Ald_DH/histidinol_DH"/>
</dbReference>
<keyword evidence="2 4" id="KW-0560">Oxidoreductase</keyword>
<dbReference type="EMBL" id="CP036280">
    <property type="protein sequence ID" value="QDU70801.1"/>
    <property type="molecule type" value="Genomic_DNA"/>
</dbReference>
<dbReference type="AlphaFoldDB" id="A0A518BV16"/>
<evidence type="ECO:0000313" key="5">
    <source>
        <dbReference type="Proteomes" id="UP000320386"/>
    </source>
</evidence>
<keyword evidence="5" id="KW-1185">Reference proteome</keyword>
<organism evidence="4 5">
    <name type="scientific">Mucisphaera calidilacus</name>
    <dbReference type="NCBI Taxonomy" id="2527982"/>
    <lineage>
        <taxon>Bacteria</taxon>
        <taxon>Pseudomonadati</taxon>
        <taxon>Planctomycetota</taxon>
        <taxon>Phycisphaerae</taxon>
        <taxon>Phycisphaerales</taxon>
        <taxon>Phycisphaeraceae</taxon>
        <taxon>Mucisphaera</taxon>
    </lineage>
</organism>
<evidence type="ECO:0000259" key="3">
    <source>
        <dbReference type="Pfam" id="PF00171"/>
    </source>
</evidence>
<dbReference type="GO" id="GO:0008957">
    <property type="term" value="F:phenylacetaldehyde dehydrogenase (NAD+) activity"/>
    <property type="evidence" value="ECO:0007669"/>
    <property type="project" value="UniProtKB-EC"/>
</dbReference>
<comment type="similarity">
    <text evidence="1">Belongs to the aldehyde dehydrogenase family.</text>
</comment>
<evidence type="ECO:0000313" key="4">
    <source>
        <dbReference type="EMBL" id="QDU70801.1"/>
    </source>
</evidence>